<gene>
    <name evidence="11" type="ORF">OKIOD_LOCUS258</name>
</gene>
<reference evidence="11 12" key="1">
    <citation type="submission" date="2021-04" db="EMBL/GenBank/DDBJ databases">
        <authorList>
            <person name="Bliznina A."/>
        </authorList>
    </citation>
    <scope>NUCLEOTIDE SEQUENCE [LARGE SCALE GENOMIC DNA]</scope>
</reference>
<protein>
    <recommendedName>
        <fullName evidence="4">Thioredoxin-dependent peroxide reductase, mitochondrial</fullName>
        <ecNumber evidence="2">1.11.1.24</ecNumber>
    </recommendedName>
    <alternativeName>
        <fullName evidence="5">Thioredoxin-dependent peroxiredoxin 3</fullName>
    </alternativeName>
</protein>
<dbReference type="PIRSF" id="PIRSF000239">
    <property type="entry name" value="AHPC"/>
    <property type="match status" value="1"/>
</dbReference>
<evidence type="ECO:0000256" key="5">
    <source>
        <dbReference type="ARBA" id="ARBA00042158"/>
    </source>
</evidence>
<evidence type="ECO:0000256" key="1">
    <source>
        <dbReference type="ARBA" id="ARBA00009796"/>
    </source>
</evidence>
<dbReference type="EMBL" id="OU015568">
    <property type="protein sequence ID" value="CAG5077392.1"/>
    <property type="molecule type" value="Genomic_DNA"/>
</dbReference>
<evidence type="ECO:0000256" key="2">
    <source>
        <dbReference type="ARBA" id="ARBA00013017"/>
    </source>
</evidence>
<dbReference type="InterPro" id="IPR036249">
    <property type="entry name" value="Thioredoxin-like_sf"/>
</dbReference>
<keyword evidence="9" id="KW-0575">Peroxidase</keyword>
<name>A0ABN7RJS7_OIKDI</name>
<evidence type="ECO:0000313" key="12">
    <source>
        <dbReference type="Proteomes" id="UP001158576"/>
    </source>
</evidence>
<dbReference type="PANTHER" id="PTHR10681:SF128">
    <property type="entry name" value="THIOREDOXIN-DEPENDENT PEROXIDE REDUCTASE, MITOCHONDRIAL"/>
    <property type="match status" value="1"/>
</dbReference>
<comment type="catalytic activity">
    <reaction evidence="8">
        <text>a hydroperoxide + [thioredoxin]-dithiol = an alcohol + [thioredoxin]-disulfide + H2O</text>
        <dbReference type="Rhea" id="RHEA:62620"/>
        <dbReference type="Rhea" id="RHEA-COMP:10698"/>
        <dbReference type="Rhea" id="RHEA-COMP:10700"/>
        <dbReference type="ChEBI" id="CHEBI:15377"/>
        <dbReference type="ChEBI" id="CHEBI:29950"/>
        <dbReference type="ChEBI" id="CHEBI:30879"/>
        <dbReference type="ChEBI" id="CHEBI:35924"/>
        <dbReference type="ChEBI" id="CHEBI:50058"/>
        <dbReference type="EC" id="1.11.1.24"/>
    </reaction>
</comment>
<feature type="domain" description="Thioredoxin" evidence="10">
    <location>
        <begin position="7"/>
        <end position="165"/>
    </location>
</feature>
<dbReference type="InterPro" id="IPR013766">
    <property type="entry name" value="Thioredoxin_domain"/>
</dbReference>
<dbReference type="InterPro" id="IPR024706">
    <property type="entry name" value="Peroxiredoxin_AhpC-typ"/>
</dbReference>
<dbReference type="InterPro" id="IPR000866">
    <property type="entry name" value="AhpC/TSA"/>
</dbReference>
<dbReference type="CDD" id="cd03015">
    <property type="entry name" value="PRX_Typ2cys"/>
    <property type="match status" value="1"/>
</dbReference>
<dbReference type="PROSITE" id="PS51352">
    <property type="entry name" value="THIOREDOXIN_2"/>
    <property type="match status" value="1"/>
</dbReference>
<organism evidence="11 12">
    <name type="scientific">Oikopleura dioica</name>
    <name type="common">Tunicate</name>
    <dbReference type="NCBI Taxonomy" id="34765"/>
    <lineage>
        <taxon>Eukaryota</taxon>
        <taxon>Metazoa</taxon>
        <taxon>Chordata</taxon>
        <taxon>Tunicata</taxon>
        <taxon>Appendicularia</taxon>
        <taxon>Copelata</taxon>
        <taxon>Oikopleuridae</taxon>
        <taxon>Oikopleura</taxon>
    </lineage>
</organism>
<keyword evidence="9" id="KW-0676">Redox-active center</keyword>
<dbReference type="Pfam" id="PF00578">
    <property type="entry name" value="AhpC-TSA"/>
    <property type="match status" value="1"/>
</dbReference>
<comment type="function">
    <text evidence="6">Thiol-specific peroxidase that catalyzes the reduction of hydrogen peroxide and organic hydroperoxides to water and alcohols, respectively. Plays a role in cell protection against oxidative stress by detoxifying peroxides. Acts synergistically with MAP3K13 to regulate the activation of NF-kappa-B in the cytosol. Required for the maintenance of physical strength.</text>
</comment>
<accession>A0ABN7RJS7</accession>
<dbReference type="EC" id="1.11.1.24" evidence="2"/>
<comment type="subunit">
    <text evidence="7">Homodimer; disulfide-linked, upon oxidation. 6 homodimers assemble to form a ring-like dodecamer. Interacts with NEK6. Interacts with LRRK2. Interacts with MAP3K13. Interacts with RPS6KC1 (via PX domain).</text>
</comment>
<evidence type="ECO:0000256" key="4">
    <source>
        <dbReference type="ARBA" id="ARBA00040356"/>
    </source>
</evidence>
<keyword evidence="12" id="KW-1185">Reference proteome</keyword>
<evidence type="ECO:0000256" key="8">
    <source>
        <dbReference type="ARBA" id="ARBA00049091"/>
    </source>
</evidence>
<dbReference type="SUPFAM" id="SSF52833">
    <property type="entry name" value="Thioredoxin-like"/>
    <property type="match status" value="1"/>
</dbReference>
<keyword evidence="3 9" id="KW-0560">Oxidoreductase</keyword>
<evidence type="ECO:0000259" key="10">
    <source>
        <dbReference type="PROSITE" id="PS51352"/>
    </source>
</evidence>
<evidence type="ECO:0000256" key="6">
    <source>
        <dbReference type="ARBA" id="ARBA00045559"/>
    </source>
</evidence>
<sequence length="170" mass="19098">MFVKGKAEIGEKAPTWTCEAVVDEEPVDISSSDYKDKWLILFFYPRDFSLVCSPEIIAFSKAAKSFREINCEVVAASCNSQFDHLVWMKKPKKEGALGKVDIPIIADGNQDLSTAFGVLKKGEDIPYRSLFIIDNNDVIRHITINDLPGGRSIDEVKRLVKAFQNDRPIC</sequence>
<comment type="similarity">
    <text evidence="1">Belongs to the peroxiredoxin family. AhpC/Prx1 subfamily.</text>
</comment>
<evidence type="ECO:0000313" key="11">
    <source>
        <dbReference type="EMBL" id="CAG5077392.1"/>
    </source>
</evidence>
<keyword evidence="9" id="KW-0049">Antioxidant</keyword>
<proteinExistence type="inferred from homology"/>
<dbReference type="Gene3D" id="3.40.30.10">
    <property type="entry name" value="Glutaredoxin"/>
    <property type="match status" value="1"/>
</dbReference>
<dbReference type="PANTHER" id="PTHR10681">
    <property type="entry name" value="THIOREDOXIN PEROXIDASE"/>
    <property type="match status" value="1"/>
</dbReference>
<evidence type="ECO:0000256" key="9">
    <source>
        <dbReference type="PIRNR" id="PIRNR000239"/>
    </source>
</evidence>
<dbReference type="InterPro" id="IPR050217">
    <property type="entry name" value="Peroxiredoxin"/>
</dbReference>
<evidence type="ECO:0000256" key="3">
    <source>
        <dbReference type="ARBA" id="ARBA00023002"/>
    </source>
</evidence>
<evidence type="ECO:0000256" key="7">
    <source>
        <dbReference type="ARBA" id="ARBA00046731"/>
    </source>
</evidence>
<dbReference type="Proteomes" id="UP001158576">
    <property type="component" value="Chromosome PAR"/>
</dbReference>